<gene>
    <name evidence="1" type="ORF">UFOPK3772_02622</name>
</gene>
<proteinExistence type="predicted"/>
<dbReference type="EMBL" id="CAFBNE010000108">
    <property type="protein sequence ID" value="CAB4965208.1"/>
    <property type="molecule type" value="Genomic_DNA"/>
</dbReference>
<protein>
    <submittedName>
        <fullName evidence="1">Unannotated protein</fullName>
    </submittedName>
</protein>
<organism evidence="1">
    <name type="scientific">freshwater metagenome</name>
    <dbReference type="NCBI Taxonomy" id="449393"/>
    <lineage>
        <taxon>unclassified sequences</taxon>
        <taxon>metagenomes</taxon>
        <taxon>ecological metagenomes</taxon>
    </lineage>
</organism>
<evidence type="ECO:0000313" key="1">
    <source>
        <dbReference type="EMBL" id="CAB4965208.1"/>
    </source>
</evidence>
<accession>A0A6J7L9D0</accession>
<dbReference type="AlphaFoldDB" id="A0A6J7L9D0"/>
<reference evidence="1" key="1">
    <citation type="submission" date="2020-05" db="EMBL/GenBank/DDBJ databases">
        <authorList>
            <person name="Chiriac C."/>
            <person name="Salcher M."/>
            <person name="Ghai R."/>
            <person name="Kavagutti S V."/>
        </authorList>
    </citation>
    <scope>NUCLEOTIDE SEQUENCE</scope>
</reference>
<name>A0A6J7L9D0_9ZZZZ</name>
<sequence length="298" mass="32951">MRQEEWQRRAARHADRVRPWVDARLARRAAGRKHAVDDFLFDYYPFSPAKLASWHPGFGVVLEGPEARSYLAHSGYIVASDGVTADPSRLASKRPRLNLAIRILTGTKSRPAMTGCFGLHEWAMVYGLTQGEVRHEDLPLRVSPGTIAATVDEIGLRCTHIDAFRFFTPPAVPLNGLEPTRATQPDLEQPGCLHASMDLYKYAFWFSPFVSSELVTDCFELARSARQVDMAASPYDCGDLGLAPIRVESAEGRQQYAAAQRELMDQAAPLRARLEAVLVGLQVSAEENSEASGPSGRR</sequence>